<dbReference type="PANTHER" id="PTHR32133:SF380">
    <property type="entry name" value="OS10G0137700 PROTEIN"/>
    <property type="match status" value="1"/>
</dbReference>
<dbReference type="Pfam" id="PF12937">
    <property type="entry name" value="F-box-like"/>
    <property type="match status" value="1"/>
</dbReference>
<feature type="compositionally biased region" description="Low complexity" evidence="1">
    <location>
        <begin position="365"/>
        <end position="380"/>
    </location>
</feature>
<dbReference type="Gene3D" id="1.20.1280.50">
    <property type="match status" value="4"/>
</dbReference>
<dbReference type="Pfam" id="PF23635">
    <property type="entry name" value="Beta-prop_AT5G49610-like"/>
    <property type="match status" value="3"/>
</dbReference>
<protein>
    <recommendedName>
        <fullName evidence="2">F-box domain-containing protein</fullName>
    </recommendedName>
</protein>
<feature type="compositionally biased region" description="Basic and acidic residues" evidence="1">
    <location>
        <begin position="763"/>
        <end position="788"/>
    </location>
</feature>
<dbReference type="Gramene" id="LPERR10G01400.1">
    <property type="protein sequence ID" value="LPERR10G01400.1"/>
    <property type="gene ID" value="LPERR10G01400"/>
</dbReference>
<dbReference type="HOGENOM" id="CLU_234262_0_0_1"/>
<dbReference type="SUPFAM" id="SSF81383">
    <property type="entry name" value="F-box domain"/>
    <property type="match status" value="4"/>
</dbReference>
<reference evidence="3 4" key="1">
    <citation type="submission" date="2012-08" db="EMBL/GenBank/DDBJ databases">
        <title>Oryza genome evolution.</title>
        <authorList>
            <person name="Wing R.A."/>
        </authorList>
    </citation>
    <scope>NUCLEOTIDE SEQUENCE</scope>
</reference>
<evidence type="ECO:0000313" key="4">
    <source>
        <dbReference type="Proteomes" id="UP000032180"/>
    </source>
</evidence>
<proteinExistence type="predicted"/>
<sequence>MIRRRRPSSPVPAQPLDDDDLLTEIILRLPRLQPLAPPRLRPRLPPPPPRAPPESTPHRLRYPSFRSVLDPPDLIPIGRFQLRLAEDEHCNMPYRWMLFGCRHGRVLLLSRGTKMIVVWDPDTGGYRWVAVPPAMTTIRTSKVLCAAAADDSHVHGGFSSCRFKVVFVDMPSNQGEMFAACVYSSETGEWSDLISIAAPFSASAIFDPAVLVGHALYWLPVGGNESCILQFDLVIQTLAVIEWSRKPNCTTHILAAVGRRWLSWRCHLSHVCSEGVSKWVLQNTYDQDSNMLLLWVDSSVFMLQLDSLQSKKIWENNIIKKIHPYTSTYITESGQVMSGATTSSRRFSSASRRSHPPSLAPPPSASDGAASSLTTPSSAASDRHHRKPPLLGVFKFDPCPPQLHPRAGSVGLDPRLPRMIRGGEMIRRRRPTSPAPALPLDDDDLLSEILLRLPPQPSSLPRASLVCKRWRRLVSDPGFLRRFRSRHRKPPLLGFFNDVVGCPVFNPTLDPPDRIPAAHLSWRPRGDDNRFDDFHRLLGCHYGRALIYMGMPSRLIVWDPLTSDRRAVGIPGAFHDRSVVYYAGEVRCVDGACHSSPFEVTIIVGITGRIRREAFACVYSSETGNWGNAIAISTEFDLDDLICCFSTMVGNSLYWLLMDFWSISILQINLDKMIIVQIEVPPDVHHPSGDGYCRIAPAEDGGLLLIVATHYVLNLWKSKISNDGVVGWVLEKTIELDRLLSLEPGPEKREPMILGFAGEHNVRKTKERKETGKPSWREGKRSEAEMIRRRCPTSPASAPAPATPLDNDDLLSEILIRLPPQPSSLPRASLVCKRWRRLVSDRGFLRRLRAHHRRPPLLGFFKGGFPPMPEPRQESAPTFIPTLNPPDRIPAACFCWRLPGRDINFEIDCDLFGCRHGRALVYDSQFDRLMVFDPLTGDRRSVDIPDAFCAREVVLLCGEVRCVDGEEGHVHGSCHSSPFEVAVIGSNLNQTHAFACVYSSETGNWGNLISATFNWHTMFYSTSTLVGNSLFWALRTEGISVLQFNLDKEIIAQVDAPPDVHRDRDYSYQMAPAEDDGLIFLAVTHFNLIIWKSKTNTDGILTGWVLDKTIQLDRLLPMETGIQTRATTILGFVEEHNIVFLRTDIAIIMVNLESMQFKSLAQTVEAGIYYPFTSFLHGRTVAWVMGDHVVFDHGGAKSYTLLILMAKYLSRRRAASPATLPDDDDLLTEILLRLPPRPSSLPRASLVCSRWRRLVSDPAFHRRFSARHRNPPLIGVFVGDMERPFFRSVLDPPDLIPTERFRMREADDEGGNTVDRWRLFGCRHGCALLKDRQRKELVLWVPDTGDHRVVAFPREIDDDEKFLWNGAVISADAADDGHGHCGFSSCPFKVVVVGVTKDNTQMFACFYSLETGKWSDLIFIAAQFVVYAFVDPGILAGNALYWSATGDGNAILQFDLNRHSLAVIDWPSNAINHNNHTSQILKTEDGGLGLATISRDSLQLWERKVCSQGGVAEWVLQKTHELNMVLDLGSRVKIGHSVRLGYDEDTKVMLLWVDFSVFMLQLDSLQSKKLLKTNILCKLPPYTSAYVADCWRWFVHSVCGGGCVTYEVVPMWKLIILNLEMNRHRRRAPSPATLPDDDDLLTEILLRLPPRPSSLPRASLVCSRWRRLVSDHAFLRRFRSRHRKPPLLGFFQQDDNLEPVFIPALDPPDRIPASRFSWRPPGPGGDNIDHCDLSGCRHGRLTLFNRDIRHQCVVWDPVTDERRAVDLPVAFLVDMYIYYGSVCRVDGDPDHVHGDCHSSPFELAILTGDDDNAFTCVYSSVTANWGNVISIEFEFGNLSCHSDALVGNSLYWLLQWGSNAILYFDLERQRLGQIDVPPLDEHTNWDDCCQIASAEDGGFLFLVVTYYSLNLWKNKKNGDCFAGWVLEKTIEMDRLLSFGPGPAGTIIILGFSDEHNAVFLGTHIGAFLIYLESMQSKNLSQTNGLHYCPFSSFDTKECQS</sequence>
<dbReference type="InterPro" id="IPR056594">
    <property type="entry name" value="AT5G49610-like_b-prop"/>
</dbReference>
<feature type="region of interest" description="Disordered" evidence="1">
    <location>
        <begin position="36"/>
        <end position="62"/>
    </location>
</feature>
<feature type="compositionally biased region" description="Low complexity" evidence="1">
    <location>
        <begin position="792"/>
        <end position="804"/>
    </location>
</feature>
<evidence type="ECO:0000256" key="1">
    <source>
        <dbReference type="SAM" id="MobiDB-lite"/>
    </source>
</evidence>
<evidence type="ECO:0000313" key="3">
    <source>
        <dbReference type="EnsemblPlants" id="LPERR10G01400.1"/>
    </source>
</evidence>
<evidence type="ECO:0000259" key="2">
    <source>
        <dbReference type="SMART" id="SM00256"/>
    </source>
</evidence>
<dbReference type="Proteomes" id="UP000032180">
    <property type="component" value="Chromosome 10"/>
</dbReference>
<dbReference type="Pfam" id="PF00646">
    <property type="entry name" value="F-box"/>
    <property type="match status" value="3"/>
</dbReference>
<reference evidence="3" key="3">
    <citation type="submission" date="2015-04" db="UniProtKB">
        <authorList>
            <consortium name="EnsemblPlants"/>
        </authorList>
    </citation>
    <scope>IDENTIFICATION</scope>
</reference>
<name>A0A0D9XHN1_9ORYZ</name>
<accession>A0A0D9XHN1</accession>
<feature type="region of interest" description="Disordered" evidence="1">
    <location>
        <begin position="763"/>
        <end position="804"/>
    </location>
</feature>
<dbReference type="EnsemblPlants" id="LPERR10G01400.1">
    <property type="protein sequence ID" value="LPERR10G01400.1"/>
    <property type="gene ID" value="LPERR10G01400"/>
</dbReference>
<feature type="region of interest" description="Disordered" evidence="1">
    <location>
        <begin position="340"/>
        <end position="386"/>
    </location>
</feature>
<dbReference type="SMART" id="SM00256">
    <property type="entry name" value="FBOX"/>
    <property type="match status" value="4"/>
</dbReference>
<keyword evidence="4" id="KW-1185">Reference proteome</keyword>
<dbReference type="STRING" id="77586.A0A0D9XHN1"/>
<feature type="domain" description="F-box" evidence="2">
    <location>
        <begin position="808"/>
        <end position="848"/>
    </location>
</feature>
<dbReference type="eggNOG" id="ENOG502R3Y0">
    <property type="taxonomic scope" value="Eukaryota"/>
</dbReference>
<reference evidence="4" key="2">
    <citation type="submission" date="2013-12" db="EMBL/GenBank/DDBJ databases">
        <authorList>
            <person name="Yu Y."/>
            <person name="Lee S."/>
            <person name="de Baynast K."/>
            <person name="Wissotski M."/>
            <person name="Liu L."/>
            <person name="Talag J."/>
            <person name="Goicoechea J."/>
            <person name="Angelova A."/>
            <person name="Jetty R."/>
            <person name="Kudrna D."/>
            <person name="Golser W."/>
            <person name="Rivera L."/>
            <person name="Zhang J."/>
            <person name="Wing R."/>
        </authorList>
    </citation>
    <scope>NUCLEOTIDE SEQUENCE</scope>
</reference>
<feature type="compositionally biased region" description="Pro residues" evidence="1">
    <location>
        <begin position="36"/>
        <end position="55"/>
    </location>
</feature>
<dbReference type="InterPro" id="IPR001810">
    <property type="entry name" value="F-box_dom"/>
</dbReference>
<dbReference type="PANTHER" id="PTHR32133">
    <property type="entry name" value="OS07G0120400 PROTEIN"/>
    <property type="match status" value="1"/>
</dbReference>
<feature type="domain" description="F-box" evidence="2">
    <location>
        <begin position="1634"/>
        <end position="1678"/>
    </location>
</feature>
<feature type="domain" description="F-box" evidence="2">
    <location>
        <begin position="1220"/>
        <end position="1264"/>
    </location>
</feature>
<organism evidence="3 4">
    <name type="scientific">Leersia perrieri</name>
    <dbReference type="NCBI Taxonomy" id="77586"/>
    <lineage>
        <taxon>Eukaryota</taxon>
        <taxon>Viridiplantae</taxon>
        <taxon>Streptophyta</taxon>
        <taxon>Embryophyta</taxon>
        <taxon>Tracheophyta</taxon>
        <taxon>Spermatophyta</taxon>
        <taxon>Magnoliopsida</taxon>
        <taxon>Liliopsida</taxon>
        <taxon>Poales</taxon>
        <taxon>Poaceae</taxon>
        <taxon>BOP clade</taxon>
        <taxon>Oryzoideae</taxon>
        <taxon>Oryzeae</taxon>
        <taxon>Oryzinae</taxon>
        <taxon>Leersia</taxon>
    </lineage>
</organism>
<feature type="domain" description="F-box" evidence="2">
    <location>
        <begin position="438"/>
        <end position="483"/>
    </location>
</feature>
<dbReference type="InterPro" id="IPR036047">
    <property type="entry name" value="F-box-like_dom_sf"/>
</dbReference>